<evidence type="ECO:0000313" key="2">
    <source>
        <dbReference type="EMBL" id="KZP03014.1"/>
    </source>
</evidence>
<dbReference type="AlphaFoldDB" id="A0A167TJZ0"/>
<keyword evidence="3" id="KW-1185">Reference proteome</keyword>
<dbReference type="OrthoDB" id="3227833at2759"/>
<proteinExistence type="predicted"/>
<feature type="compositionally biased region" description="Polar residues" evidence="1">
    <location>
        <begin position="344"/>
        <end position="355"/>
    </location>
</feature>
<dbReference type="Proteomes" id="UP000076532">
    <property type="component" value="Unassembled WGS sequence"/>
</dbReference>
<dbReference type="EMBL" id="KV418197">
    <property type="protein sequence ID" value="KZP03014.1"/>
    <property type="molecule type" value="Genomic_DNA"/>
</dbReference>
<dbReference type="STRING" id="436010.A0A167TJZ0"/>
<gene>
    <name evidence="2" type="ORF">FIBSPDRAFT_969392</name>
</gene>
<feature type="compositionally biased region" description="Basic and acidic residues" evidence="1">
    <location>
        <begin position="358"/>
        <end position="368"/>
    </location>
</feature>
<organism evidence="2 3">
    <name type="scientific">Athelia psychrophila</name>
    <dbReference type="NCBI Taxonomy" id="1759441"/>
    <lineage>
        <taxon>Eukaryota</taxon>
        <taxon>Fungi</taxon>
        <taxon>Dikarya</taxon>
        <taxon>Basidiomycota</taxon>
        <taxon>Agaricomycotina</taxon>
        <taxon>Agaricomycetes</taxon>
        <taxon>Agaricomycetidae</taxon>
        <taxon>Atheliales</taxon>
        <taxon>Atheliaceae</taxon>
        <taxon>Athelia</taxon>
    </lineage>
</organism>
<accession>A0A167TJZ0</accession>
<feature type="region of interest" description="Disordered" evidence="1">
    <location>
        <begin position="324"/>
        <end position="390"/>
    </location>
</feature>
<evidence type="ECO:0000256" key="1">
    <source>
        <dbReference type="SAM" id="MobiDB-lite"/>
    </source>
</evidence>
<sequence length="679" mass="73861">MDSNSQNGGHFGYNCQLEHNNTGDNIPNNGDNNSDNFVETFNQAQTSTNSANTGGTTMGAHMHSSSNWRTASGPGPSYQQSQPRPTDLSLAQLLVMYPAAQQLHDKWADAQSKISLALETQSALVKDNMRLSNELREVTAIRRLESPMPGIFGMLPRTRTASLAPSDSVSMVPPAMATPPESSAPYLHQPAIRPAQYPREVLWTLGCSKVDEDVASSEGNLSRPTMSRVIRHANGTDITAGEYQAIKATAHAIAYELNELPLSPAQRHLKGKPRTMKFYKEHMARHWKQAVADAEDQQELLTLCAAHWKAEHLLGAALRASAARGKDKAKPQSLASTGDDAHTVSESATSSTNTGKRPRSDSTTERAKAKMHKAGSNASAAPAPDTQKPADILSTQKSTLGISNRFEWKRPAASSAKDTIANPDATIPSLVDPEYKNLIDIISTEYSNLPCFTDAIDLLNALDANTTFTSDEPSSSFTDFLERIETAVPSPAYEEDDMYECWGHKQFTGGQLTCTTVLKTWACVGSPSFAGRLIAAAITTCRVSRWACKTRTAPMPLFFSSDNYLNETCRLLWDCWKSAGGPLLKGKQKQVDLPRGEVLVEPTIIDSSIITPVDLSKSLTDAWTINTLKKWILDHQLPVAASNAKKSVLVDIICAAPEANQPTSHDIQASGEKRRKKSS</sequence>
<name>A0A167TJZ0_9AGAM</name>
<feature type="region of interest" description="Disordered" evidence="1">
    <location>
        <begin position="1"/>
        <end position="85"/>
    </location>
</feature>
<feature type="compositionally biased region" description="Low complexity" evidence="1">
    <location>
        <begin position="46"/>
        <end position="60"/>
    </location>
</feature>
<feature type="compositionally biased region" description="Low complexity" evidence="1">
    <location>
        <begin position="20"/>
        <end position="36"/>
    </location>
</feature>
<reference evidence="2 3" key="1">
    <citation type="journal article" date="2016" name="Mol. Biol. Evol.">
        <title>Comparative Genomics of Early-Diverging Mushroom-Forming Fungi Provides Insights into the Origins of Lignocellulose Decay Capabilities.</title>
        <authorList>
            <person name="Nagy L.G."/>
            <person name="Riley R."/>
            <person name="Tritt A."/>
            <person name="Adam C."/>
            <person name="Daum C."/>
            <person name="Floudas D."/>
            <person name="Sun H."/>
            <person name="Yadav J.S."/>
            <person name="Pangilinan J."/>
            <person name="Larsson K.H."/>
            <person name="Matsuura K."/>
            <person name="Barry K."/>
            <person name="Labutti K."/>
            <person name="Kuo R."/>
            <person name="Ohm R.A."/>
            <person name="Bhattacharya S.S."/>
            <person name="Shirouzu T."/>
            <person name="Yoshinaga Y."/>
            <person name="Martin F.M."/>
            <person name="Grigoriev I.V."/>
            <person name="Hibbett D.S."/>
        </authorList>
    </citation>
    <scope>NUCLEOTIDE SEQUENCE [LARGE SCALE GENOMIC DNA]</scope>
    <source>
        <strain evidence="2 3">CBS 109695</strain>
    </source>
</reference>
<protein>
    <submittedName>
        <fullName evidence="2">Uncharacterized protein</fullName>
    </submittedName>
</protein>
<evidence type="ECO:0000313" key="3">
    <source>
        <dbReference type="Proteomes" id="UP000076532"/>
    </source>
</evidence>